<keyword evidence="3" id="KW-1185">Reference proteome</keyword>
<keyword evidence="1" id="KW-0812">Transmembrane</keyword>
<feature type="transmembrane region" description="Helical" evidence="1">
    <location>
        <begin position="108"/>
        <end position="127"/>
    </location>
</feature>
<keyword evidence="1" id="KW-1133">Transmembrane helix</keyword>
<dbReference type="Proteomes" id="UP000289738">
    <property type="component" value="Chromosome B04"/>
</dbReference>
<sequence>MTNLISYRRSSSTSLIHLFTTAGCSSSPAGVAAANNVVVAAFNKLCDLVAPSLSLPIGKKLLTMEKKGSRRWMSGGSNRSLFPMLWLVPHQMIFLSGVSLFYNVNSLQSFFFLFVWALILKTQIMCWRELKESLLQVDITMERSNFFQIIHSNYLESGDASCCCTIILLVFISVMWFIVILPKHMLLVIYSMITHNGRFITEKNIYYSLCDFCPERWNPMCWVSRETFKKMS</sequence>
<dbReference type="AlphaFoldDB" id="A0A444ZNB4"/>
<reference evidence="2 3" key="1">
    <citation type="submission" date="2019-01" db="EMBL/GenBank/DDBJ databases">
        <title>Sequencing of cultivated peanut Arachis hypogaea provides insights into genome evolution and oil improvement.</title>
        <authorList>
            <person name="Chen X."/>
        </authorList>
    </citation>
    <scope>NUCLEOTIDE SEQUENCE [LARGE SCALE GENOMIC DNA]</scope>
    <source>
        <strain evidence="3">cv. Fuhuasheng</strain>
        <tissue evidence="2">Leaves</tissue>
    </source>
</reference>
<evidence type="ECO:0000313" key="3">
    <source>
        <dbReference type="Proteomes" id="UP000289738"/>
    </source>
</evidence>
<keyword evidence="1" id="KW-0472">Membrane</keyword>
<evidence type="ECO:0000313" key="2">
    <source>
        <dbReference type="EMBL" id="RYR15677.1"/>
    </source>
</evidence>
<organism evidence="2 3">
    <name type="scientific">Arachis hypogaea</name>
    <name type="common">Peanut</name>
    <dbReference type="NCBI Taxonomy" id="3818"/>
    <lineage>
        <taxon>Eukaryota</taxon>
        <taxon>Viridiplantae</taxon>
        <taxon>Streptophyta</taxon>
        <taxon>Embryophyta</taxon>
        <taxon>Tracheophyta</taxon>
        <taxon>Spermatophyta</taxon>
        <taxon>Magnoliopsida</taxon>
        <taxon>eudicotyledons</taxon>
        <taxon>Gunneridae</taxon>
        <taxon>Pentapetalae</taxon>
        <taxon>rosids</taxon>
        <taxon>fabids</taxon>
        <taxon>Fabales</taxon>
        <taxon>Fabaceae</taxon>
        <taxon>Papilionoideae</taxon>
        <taxon>50 kb inversion clade</taxon>
        <taxon>dalbergioids sensu lato</taxon>
        <taxon>Dalbergieae</taxon>
        <taxon>Pterocarpus clade</taxon>
        <taxon>Arachis</taxon>
    </lineage>
</organism>
<comment type="caution">
    <text evidence="2">The sequence shown here is derived from an EMBL/GenBank/DDBJ whole genome shotgun (WGS) entry which is preliminary data.</text>
</comment>
<accession>A0A444ZNB4</accession>
<dbReference type="EMBL" id="SDMP01000014">
    <property type="protein sequence ID" value="RYR15677.1"/>
    <property type="molecule type" value="Genomic_DNA"/>
</dbReference>
<feature type="transmembrane region" description="Helical" evidence="1">
    <location>
        <begin position="160"/>
        <end position="181"/>
    </location>
</feature>
<proteinExistence type="predicted"/>
<name>A0A444ZNB4_ARAHY</name>
<protein>
    <submittedName>
        <fullName evidence="2">Uncharacterized protein</fullName>
    </submittedName>
</protein>
<evidence type="ECO:0000256" key="1">
    <source>
        <dbReference type="SAM" id="Phobius"/>
    </source>
</evidence>
<gene>
    <name evidence="2" type="ORF">Ahy_B04g072577</name>
</gene>